<feature type="region of interest" description="Disordered" evidence="1">
    <location>
        <begin position="151"/>
        <end position="178"/>
    </location>
</feature>
<dbReference type="OrthoDB" id="6513927at2759"/>
<sequence>MMDTCRPPAPLKFSIGNVKEKWRKWRQELENYLLATEKDERADKIKIAILLNLLGSEGLEIFNTFKFEPPESQTNYSEQEGQAIECYVTQLKTLASTCEFEEQENGLIRDRIILGIRDSGLKECLLRESGLGLEKAIEIVSAVETSRKQLRSMKGETAATANSVKRNRRQNQPKQSSQEYECKKCGRKHKTRECPAYGKVCTKCNKKNHFAAKCLQNSKNIHEMKVPENELDIYIDSVTEKVQENELNSDSMNKNVEIVKPKLSETNLSLTAYGNFKLKPEGTIIINCSTTKLKNISLQFYVVNVKSKPILGLKGCLELKLIERIDAIECSKISKNELIKQYKDVFTGTGEFPDEPYHITLKDNAIPVIHPPKRVPQALQPKLKETLDKLEKEKMCQK</sequence>
<reference evidence="3 6" key="1">
    <citation type="journal article" date="2019" name="Sci. Rep.">
        <title>Orb-weaving spider Araneus ventricosus genome elucidates the spidroin gene catalogue.</title>
        <authorList>
            <person name="Kono N."/>
            <person name="Nakamura H."/>
            <person name="Ohtoshi R."/>
            <person name="Moran D.A.P."/>
            <person name="Shinohara A."/>
            <person name="Yoshida Y."/>
            <person name="Fujiwara M."/>
            <person name="Mori M."/>
            <person name="Tomita M."/>
            <person name="Arakawa K."/>
        </authorList>
    </citation>
    <scope>NUCLEOTIDE SEQUENCE [LARGE SCALE GENOMIC DNA]</scope>
</reference>
<evidence type="ECO:0000313" key="4">
    <source>
        <dbReference type="EMBL" id="GBN93274.1"/>
    </source>
</evidence>
<evidence type="ECO:0000313" key="3">
    <source>
        <dbReference type="EMBL" id="GBN79190.1"/>
    </source>
</evidence>
<accession>A0A4Y2RW46</accession>
<organism evidence="3 6">
    <name type="scientific">Araneus ventricosus</name>
    <name type="common">Orbweaver spider</name>
    <name type="synonym">Epeira ventricosa</name>
    <dbReference type="NCBI Taxonomy" id="182803"/>
    <lineage>
        <taxon>Eukaryota</taxon>
        <taxon>Metazoa</taxon>
        <taxon>Ecdysozoa</taxon>
        <taxon>Arthropoda</taxon>
        <taxon>Chelicerata</taxon>
        <taxon>Arachnida</taxon>
        <taxon>Araneae</taxon>
        <taxon>Araneomorphae</taxon>
        <taxon>Entelegynae</taxon>
        <taxon>Araneoidea</taxon>
        <taxon>Araneidae</taxon>
        <taxon>Araneus</taxon>
    </lineage>
</organism>
<name>A0A4Y2RW46_ARAVE</name>
<evidence type="ECO:0008006" key="7">
    <source>
        <dbReference type="Google" id="ProtNLM"/>
    </source>
</evidence>
<comment type="caution">
    <text evidence="3">The sequence shown here is derived from an EMBL/GenBank/DDBJ whole genome shotgun (WGS) entry which is preliminary data.</text>
</comment>
<dbReference type="InterPro" id="IPR050951">
    <property type="entry name" value="Retrovirus_Pol_polyprotein"/>
</dbReference>
<dbReference type="EMBL" id="BGPR01018444">
    <property type="protein sequence ID" value="GBN79190.1"/>
    <property type="molecule type" value="Genomic_DNA"/>
</dbReference>
<dbReference type="EMBL" id="BGPR01016809">
    <property type="protein sequence ID" value="GBN74207.1"/>
    <property type="molecule type" value="Genomic_DNA"/>
</dbReference>
<keyword evidence="6" id="KW-1185">Reference proteome</keyword>
<dbReference type="Proteomes" id="UP000499080">
    <property type="component" value="Unassembled WGS sequence"/>
</dbReference>
<evidence type="ECO:0000256" key="1">
    <source>
        <dbReference type="SAM" id="MobiDB-lite"/>
    </source>
</evidence>
<gene>
    <name evidence="5" type="ORF">AVEN_207693_1</name>
    <name evidence="3" type="ORF">AVEN_48291_1</name>
    <name evidence="4" type="ORF">AVEN_90316_1</name>
    <name evidence="2" type="ORF">AVEN_95314_1</name>
</gene>
<proteinExistence type="predicted"/>
<evidence type="ECO:0000313" key="6">
    <source>
        <dbReference type="Proteomes" id="UP000499080"/>
    </source>
</evidence>
<evidence type="ECO:0000313" key="5">
    <source>
        <dbReference type="EMBL" id="GBN93275.1"/>
    </source>
</evidence>
<dbReference type="AlphaFoldDB" id="A0A4Y2RW46"/>
<evidence type="ECO:0000313" key="2">
    <source>
        <dbReference type="EMBL" id="GBN74207.1"/>
    </source>
</evidence>
<protein>
    <recommendedName>
        <fullName evidence="7">CCHC-type domain-containing protein</fullName>
    </recommendedName>
</protein>
<dbReference type="EMBL" id="BGPR01024867">
    <property type="protein sequence ID" value="GBN93275.1"/>
    <property type="molecule type" value="Genomic_DNA"/>
</dbReference>
<dbReference type="PANTHER" id="PTHR37984">
    <property type="entry name" value="PROTEIN CBG26694"/>
    <property type="match status" value="1"/>
</dbReference>
<dbReference type="PANTHER" id="PTHR37984:SF5">
    <property type="entry name" value="PROTEIN NYNRIN-LIKE"/>
    <property type="match status" value="1"/>
</dbReference>
<dbReference type="EMBL" id="BGPR01024866">
    <property type="protein sequence ID" value="GBN93274.1"/>
    <property type="molecule type" value="Genomic_DNA"/>
</dbReference>
<dbReference type="Gene3D" id="4.10.60.10">
    <property type="entry name" value="Zinc finger, CCHC-type"/>
    <property type="match status" value="1"/>
</dbReference>